<sequence>MPTAIAVTSPDLVLPPTDHQTPTAALLQSPGVQPLDAALADMQVLVEQHGYVVALYPASIPVAHERRLHTVRAMLESDRIALLKLDLPPLGVAVLVRQLRQLSICDFSAGVVASAARLLSHYIYSGAMLHTVAKLDRVPVSLKAHAKSWVPGSQFGVVAAPSPQLIKIGTGKLTGPEFGTQMIIGKGQSTSDWVTATLAPAWQVQGIEESTLPADSRVWWGTSKMVEFAAFLPDISVLYQLVSSVRRENCSWCGIELIGDRCGFCSASLLPAGSSAAGAAVSSTAPAAASPSAAAAPADSQKHATGVLKRGAITQRGS</sequence>
<reference evidence="1 2" key="1">
    <citation type="submission" date="2018-07" db="EMBL/GenBank/DDBJ databases">
        <title>Streptomyces species from bats.</title>
        <authorList>
            <person name="Dunlap C."/>
        </authorList>
    </citation>
    <scope>NUCLEOTIDE SEQUENCE [LARGE SCALE GENOMIC DNA]</scope>
    <source>
        <strain evidence="1 2">AC230</strain>
    </source>
</reference>
<dbReference type="EMBL" id="QQNA01000225">
    <property type="protein sequence ID" value="RDG35398.1"/>
    <property type="molecule type" value="Genomic_DNA"/>
</dbReference>
<gene>
    <name evidence="1" type="ORF">DVH02_25575</name>
</gene>
<comment type="caution">
    <text evidence="1">The sequence shown here is derived from an EMBL/GenBank/DDBJ whole genome shotgun (WGS) entry which is preliminary data.</text>
</comment>
<dbReference type="OrthoDB" id="4281577at2"/>
<dbReference type="Proteomes" id="UP000253741">
    <property type="component" value="Unassembled WGS sequence"/>
</dbReference>
<keyword evidence="2" id="KW-1185">Reference proteome</keyword>
<accession>A0A370B0M4</accession>
<proteinExistence type="predicted"/>
<name>A0A370B0M4_9ACTN</name>
<evidence type="ECO:0000313" key="2">
    <source>
        <dbReference type="Proteomes" id="UP000253741"/>
    </source>
</evidence>
<dbReference type="AlphaFoldDB" id="A0A370B0M4"/>
<dbReference type="RefSeq" id="WP_114626210.1">
    <property type="nucleotide sequence ID" value="NZ_QQNA01000225.1"/>
</dbReference>
<organism evidence="1 2">
    <name type="scientific">Streptomyces corynorhini</name>
    <dbReference type="NCBI Taxonomy" id="2282652"/>
    <lineage>
        <taxon>Bacteria</taxon>
        <taxon>Bacillati</taxon>
        <taxon>Actinomycetota</taxon>
        <taxon>Actinomycetes</taxon>
        <taxon>Kitasatosporales</taxon>
        <taxon>Streptomycetaceae</taxon>
        <taxon>Streptomyces</taxon>
    </lineage>
</organism>
<evidence type="ECO:0000313" key="1">
    <source>
        <dbReference type="EMBL" id="RDG35398.1"/>
    </source>
</evidence>
<protein>
    <submittedName>
        <fullName evidence="1">Uncharacterized protein</fullName>
    </submittedName>
</protein>